<dbReference type="NCBIfam" id="NF008733">
    <property type="entry name" value="PRK11756.1"/>
    <property type="match status" value="1"/>
</dbReference>
<evidence type="ECO:0000256" key="3">
    <source>
        <dbReference type="ARBA" id="ARBA00007092"/>
    </source>
</evidence>
<comment type="caution">
    <text evidence="8">The sequence shown here is derived from an EMBL/GenBank/DDBJ whole genome shotgun (WGS) entry which is preliminary data.</text>
</comment>
<comment type="similarity">
    <text evidence="3">Belongs to the DNA repair enzymes AP/ExoA family.</text>
</comment>
<dbReference type="Gene3D" id="3.60.10.10">
    <property type="entry name" value="Endonuclease/exonuclease/phosphatase"/>
    <property type="match status" value="1"/>
</dbReference>
<dbReference type="Pfam" id="PF03372">
    <property type="entry name" value="Exo_endo_phos"/>
    <property type="match status" value="1"/>
</dbReference>
<dbReference type="PROSITE" id="PS00727">
    <property type="entry name" value="AP_NUCLEASE_F1_2"/>
    <property type="match status" value="1"/>
</dbReference>
<comment type="cofactor">
    <cofactor evidence="1">
        <name>Mn(2+)</name>
        <dbReference type="ChEBI" id="CHEBI:29035"/>
    </cofactor>
</comment>
<gene>
    <name evidence="8" type="primary">xthA</name>
    <name evidence="8" type="ORF">MNKW57_25510</name>
</gene>
<evidence type="ECO:0000256" key="1">
    <source>
        <dbReference type="ARBA" id="ARBA00001936"/>
    </source>
</evidence>
<dbReference type="PANTHER" id="PTHR43250:SF2">
    <property type="entry name" value="EXODEOXYRIBONUCLEASE III"/>
    <property type="match status" value="1"/>
</dbReference>
<evidence type="ECO:0000256" key="6">
    <source>
        <dbReference type="ARBA" id="ARBA00022842"/>
    </source>
</evidence>
<reference evidence="8 9" key="1">
    <citation type="submission" date="2023-04" db="EMBL/GenBank/DDBJ databases">
        <title>Marinobulbifer ophiurae gen. nov., sp. Nov., isolate from tissue of brittle star Ophioplocus japonicus.</title>
        <authorList>
            <person name="Kawano K."/>
            <person name="Sawayama S."/>
            <person name="Nakagawa S."/>
        </authorList>
    </citation>
    <scope>NUCLEOTIDE SEQUENCE [LARGE SCALE GENOMIC DNA]</scope>
    <source>
        <strain evidence="8 9">NKW57</strain>
    </source>
</reference>
<evidence type="ECO:0000256" key="5">
    <source>
        <dbReference type="ARBA" id="ARBA00022801"/>
    </source>
</evidence>
<name>A0ABQ6M1K2_9GAMM</name>
<feature type="domain" description="Endonuclease/exonuclease/phosphatase" evidence="7">
    <location>
        <begin position="4"/>
        <end position="262"/>
    </location>
</feature>
<evidence type="ECO:0000259" key="7">
    <source>
        <dbReference type="Pfam" id="PF03372"/>
    </source>
</evidence>
<evidence type="ECO:0000256" key="2">
    <source>
        <dbReference type="ARBA" id="ARBA00001946"/>
    </source>
</evidence>
<dbReference type="CDD" id="cd09086">
    <property type="entry name" value="ExoIII-like_AP-endo"/>
    <property type="match status" value="1"/>
</dbReference>
<keyword evidence="5" id="KW-0378">Hydrolase</keyword>
<accession>A0ABQ6M1K2</accession>
<dbReference type="NCBIfam" id="TIGR00633">
    <property type="entry name" value="xth"/>
    <property type="match status" value="1"/>
</dbReference>
<evidence type="ECO:0000256" key="4">
    <source>
        <dbReference type="ARBA" id="ARBA00022723"/>
    </source>
</evidence>
<dbReference type="SUPFAM" id="SSF56219">
    <property type="entry name" value="DNase I-like"/>
    <property type="match status" value="1"/>
</dbReference>
<keyword evidence="6" id="KW-0460">Magnesium</keyword>
<dbReference type="NCBIfam" id="TIGR00195">
    <property type="entry name" value="exoDNase_III"/>
    <property type="match status" value="1"/>
</dbReference>
<organism evidence="8 9">
    <name type="scientific">Biformimicrobium ophioploci</name>
    <dbReference type="NCBI Taxonomy" id="3036711"/>
    <lineage>
        <taxon>Bacteria</taxon>
        <taxon>Pseudomonadati</taxon>
        <taxon>Pseudomonadota</taxon>
        <taxon>Gammaproteobacteria</taxon>
        <taxon>Cellvibrionales</taxon>
        <taxon>Microbulbiferaceae</taxon>
        <taxon>Biformimicrobium</taxon>
    </lineage>
</organism>
<dbReference type="Proteomes" id="UP001224392">
    <property type="component" value="Unassembled WGS sequence"/>
</dbReference>
<sequence>MKVVSFNVNSVRQRMHQLQALVDREAPDIIGLQETKVTDEDFPLEDIKALGYEVIYFGQKTHYGVAMLSRLPFLEKEYGFPGDTADAQRRIVIGRFDIGWEQPLTVINGYFPQGENREHPVKFPAKTRFYADLSSYLDMHCSPDAPVLVIGDMNISPTDLDIGIGDSNRKRWLRDGKCSFLPEEREWLQKVEGWGLEDTFRKLYPEENNLFSWFDYRSRGFDRDPKRGLRIDLVMATKCLADVCTGAGIDYEIRGMEKPSDHAPVWSSFDISR</sequence>
<dbReference type="InterPro" id="IPR004808">
    <property type="entry name" value="AP_endonuc_1"/>
</dbReference>
<dbReference type="EMBL" id="BSYJ01000005">
    <property type="protein sequence ID" value="GMG88230.1"/>
    <property type="molecule type" value="Genomic_DNA"/>
</dbReference>
<evidence type="ECO:0000313" key="9">
    <source>
        <dbReference type="Proteomes" id="UP001224392"/>
    </source>
</evidence>
<dbReference type="InterPro" id="IPR036691">
    <property type="entry name" value="Endo/exonu/phosph_ase_sf"/>
</dbReference>
<dbReference type="PROSITE" id="PS51435">
    <property type="entry name" value="AP_NUCLEASE_F1_4"/>
    <property type="match status" value="1"/>
</dbReference>
<dbReference type="InterPro" id="IPR037493">
    <property type="entry name" value="ExoIII-like"/>
</dbReference>
<dbReference type="PANTHER" id="PTHR43250">
    <property type="entry name" value="EXODEOXYRIBONUCLEASE III"/>
    <property type="match status" value="1"/>
</dbReference>
<keyword evidence="4" id="KW-0479">Metal-binding</keyword>
<dbReference type="InterPro" id="IPR020848">
    <property type="entry name" value="AP_endonuclease_F1_CS"/>
</dbReference>
<comment type="cofactor">
    <cofactor evidence="2">
        <name>Mg(2+)</name>
        <dbReference type="ChEBI" id="CHEBI:18420"/>
    </cofactor>
</comment>
<dbReference type="InterPro" id="IPR005135">
    <property type="entry name" value="Endo/exonuclease/phosphatase"/>
</dbReference>
<dbReference type="RefSeq" id="WP_285764839.1">
    <property type="nucleotide sequence ID" value="NZ_BSYJ01000005.1"/>
</dbReference>
<keyword evidence="9" id="KW-1185">Reference proteome</keyword>
<evidence type="ECO:0000313" key="8">
    <source>
        <dbReference type="EMBL" id="GMG88230.1"/>
    </source>
</evidence>
<proteinExistence type="inferred from homology"/>
<protein>
    <submittedName>
        <fullName evidence="8">Exodeoxyribonuclease III</fullName>
    </submittedName>
</protein>
<dbReference type="InterPro" id="IPR020847">
    <property type="entry name" value="AP_endonuclease_F1_BS"/>
</dbReference>
<dbReference type="PROSITE" id="PS00726">
    <property type="entry name" value="AP_NUCLEASE_F1_1"/>
    <property type="match status" value="1"/>
</dbReference>